<dbReference type="OrthoDB" id="5339490at2"/>
<evidence type="ECO:0000313" key="3">
    <source>
        <dbReference type="Proteomes" id="UP000434582"/>
    </source>
</evidence>
<feature type="transmembrane region" description="Helical" evidence="1">
    <location>
        <begin position="45"/>
        <end position="62"/>
    </location>
</feature>
<comment type="caution">
    <text evidence="2">The sequence shown here is derived from an EMBL/GenBank/DDBJ whole genome shotgun (WGS) entry which is preliminary data.</text>
</comment>
<dbReference type="RefSeq" id="WP_153346852.1">
    <property type="nucleotide sequence ID" value="NZ_WIVE01000097.1"/>
</dbReference>
<dbReference type="SUPFAM" id="SSF81342">
    <property type="entry name" value="Transmembrane di-heme cytochromes"/>
    <property type="match status" value="1"/>
</dbReference>
<proteinExistence type="predicted"/>
<dbReference type="GO" id="GO:0016020">
    <property type="term" value="C:membrane"/>
    <property type="evidence" value="ECO:0007669"/>
    <property type="project" value="InterPro"/>
</dbReference>
<dbReference type="AlphaFoldDB" id="A0A7X2D4Y4"/>
<keyword evidence="3" id="KW-1185">Reference proteome</keyword>
<feature type="transmembrane region" description="Helical" evidence="1">
    <location>
        <begin position="12"/>
        <end position="33"/>
    </location>
</feature>
<dbReference type="GO" id="GO:0022904">
    <property type="term" value="P:respiratory electron transport chain"/>
    <property type="evidence" value="ECO:0007669"/>
    <property type="project" value="InterPro"/>
</dbReference>
<dbReference type="EMBL" id="WIVE01000097">
    <property type="protein sequence ID" value="MQX38408.1"/>
    <property type="molecule type" value="Genomic_DNA"/>
</dbReference>
<feature type="transmembrane region" description="Helical" evidence="1">
    <location>
        <begin position="74"/>
        <end position="93"/>
    </location>
</feature>
<protein>
    <submittedName>
        <fullName evidence="2">DUF4405 domain-containing protein</fullName>
    </submittedName>
</protein>
<keyword evidence="1" id="KW-0812">Transmembrane</keyword>
<sequence length="170" mass="17510">MSASKTMTRDIVTPVTIVLFVVSTVTGVMLLLHWQGGLVRFSHEWLSLVFSAVAVWHLVKNWRPFMAYLKRRLALVALGVSLAASVVITGLTGSTASVSPGAVFHAMAEAPLSTAAPALGLEAPAALALLRDAGIEATGGETLAVIGARSGLGAPGVMTLLAQGPTGEDH</sequence>
<gene>
    <name evidence="2" type="ORF">GHC57_17975</name>
</gene>
<evidence type="ECO:0000256" key="1">
    <source>
        <dbReference type="SAM" id="Phobius"/>
    </source>
</evidence>
<dbReference type="InterPro" id="IPR016174">
    <property type="entry name" value="Di-haem_cyt_TM"/>
</dbReference>
<reference evidence="2 3" key="1">
    <citation type="submission" date="2019-10" db="EMBL/GenBank/DDBJ databases">
        <title>Draft whole-genome sequence of the purple nonsulfur photosynthetic bacterium Roseospira navarrensis DSM 15114.</title>
        <authorList>
            <person name="Kyndt J.A."/>
            <person name="Meyer T.E."/>
        </authorList>
    </citation>
    <scope>NUCLEOTIDE SEQUENCE [LARGE SCALE GENOMIC DNA]</scope>
    <source>
        <strain evidence="2 3">DSM 15114</strain>
    </source>
</reference>
<keyword evidence="1" id="KW-1133">Transmembrane helix</keyword>
<dbReference type="Proteomes" id="UP000434582">
    <property type="component" value="Unassembled WGS sequence"/>
</dbReference>
<keyword evidence="1" id="KW-0472">Membrane</keyword>
<evidence type="ECO:0000313" key="2">
    <source>
        <dbReference type="EMBL" id="MQX38408.1"/>
    </source>
</evidence>
<organism evidence="2 3">
    <name type="scientific">Roseospira navarrensis</name>
    <dbReference type="NCBI Taxonomy" id="140058"/>
    <lineage>
        <taxon>Bacteria</taxon>
        <taxon>Pseudomonadati</taxon>
        <taxon>Pseudomonadota</taxon>
        <taxon>Alphaproteobacteria</taxon>
        <taxon>Rhodospirillales</taxon>
        <taxon>Rhodospirillaceae</taxon>
        <taxon>Roseospira</taxon>
    </lineage>
</organism>
<name>A0A7X2D4Y4_9PROT</name>
<accession>A0A7X2D4Y4</accession>